<dbReference type="InterPro" id="IPR013968">
    <property type="entry name" value="PKS_KR"/>
</dbReference>
<dbReference type="Pfam" id="PF08659">
    <property type="entry name" value="KR"/>
    <property type="match status" value="1"/>
</dbReference>
<dbReference type="InterPro" id="IPR000873">
    <property type="entry name" value="AMP-dep_synth/lig_dom"/>
</dbReference>
<keyword evidence="4" id="KW-0597">Phosphoprotein</keyword>
<dbReference type="GO" id="GO:0016874">
    <property type="term" value="F:ligase activity"/>
    <property type="evidence" value="ECO:0007669"/>
    <property type="project" value="UniProtKB-KW"/>
</dbReference>
<protein>
    <recommendedName>
        <fullName evidence="6">Carrier domain-containing protein</fullName>
    </recommendedName>
</protein>
<dbReference type="InterPro" id="IPR057737">
    <property type="entry name" value="Condensation_MtbB-like"/>
</dbReference>
<evidence type="ECO:0000313" key="8">
    <source>
        <dbReference type="Proteomes" id="UP000186657"/>
    </source>
</evidence>
<dbReference type="CDD" id="cd19531">
    <property type="entry name" value="LCL_NRPS-like"/>
    <property type="match status" value="1"/>
</dbReference>
<dbReference type="InterPro" id="IPR010071">
    <property type="entry name" value="AA_adenyl_dom"/>
</dbReference>
<dbReference type="Pfam" id="PF18563">
    <property type="entry name" value="TubC_N"/>
    <property type="match status" value="1"/>
</dbReference>
<dbReference type="NCBIfam" id="TIGR01733">
    <property type="entry name" value="AA-adenyl-dom"/>
    <property type="match status" value="1"/>
</dbReference>
<dbReference type="InterPro" id="IPR025110">
    <property type="entry name" value="AMP-bd_C"/>
</dbReference>
<dbReference type="CDD" id="cd12114">
    <property type="entry name" value="A_NRPS_TlmIV_like"/>
    <property type="match status" value="1"/>
</dbReference>
<dbReference type="PANTHER" id="PTHR45527">
    <property type="entry name" value="NONRIBOSOMAL PEPTIDE SYNTHETASE"/>
    <property type="match status" value="1"/>
</dbReference>
<dbReference type="Gene3D" id="1.10.1200.10">
    <property type="entry name" value="ACP-like"/>
    <property type="match status" value="2"/>
</dbReference>
<dbReference type="FunFam" id="3.40.50.12780:FF:000012">
    <property type="entry name" value="Non-ribosomal peptide synthetase"/>
    <property type="match status" value="1"/>
</dbReference>
<dbReference type="CDD" id="cd02142">
    <property type="entry name" value="McbC_SagB-like_oxidoreductase"/>
    <property type="match status" value="1"/>
</dbReference>
<dbReference type="GO" id="GO:0016491">
    <property type="term" value="F:oxidoreductase activity"/>
    <property type="evidence" value="ECO:0007669"/>
    <property type="project" value="InterPro"/>
</dbReference>
<evidence type="ECO:0000256" key="3">
    <source>
        <dbReference type="ARBA" id="ARBA00022450"/>
    </source>
</evidence>
<dbReference type="PROSITE" id="PS50075">
    <property type="entry name" value="CARRIER"/>
    <property type="match status" value="2"/>
</dbReference>
<dbReference type="InterPro" id="IPR020806">
    <property type="entry name" value="PKS_PP-bd"/>
</dbReference>
<proteinExistence type="predicted"/>
<dbReference type="Pfam" id="PF00881">
    <property type="entry name" value="Nitroreductase"/>
    <property type="match status" value="1"/>
</dbReference>
<dbReference type="FunFam" id="3.30.559.30:FF:000006">
    <property type="entry name" value="Yersiniabactin polyketide/non-ribosomal peptide synthetase"/>
    <property type="match status" value="1"/>
</dbReference>
<comment type="cofactor">
    <cofactor evidence="1">
        <name>pantetheine 4'-phosphate</name>
        <dbReference type="ChEBI" id="CHEBI:47942"/>
    </cofactor>
</comment>
<dbReference type="Gene3D" id="3.40.50.980">
    <property type="match status" value="2"/>
</dbReference>
<dbReference type="Gene3D" id="3.30.300.30">
    <property type="match status" value="4"/>
</dbReference>
<comment type="caution">
    <text evidence="7">The sequence shown here is derived from an EMBL/GenBank/DDBJ whole genome shotgun (WGS) entry which is preliminary data.</text>
</comment>
<dbReference type="GO" id="GO:0005737">
    <property type="term" value="C:cytoplasm"/>
    <property type="evidence" value="ECO:0007669"/>
    <property type="project" value="TreeGrafter"/>
</dbReference>
<dbReference type="InterPro" id="IPR020051">
    <property type="entry name" value="SagB-type_dehydrogenase"/>
</dbReference>
<dbReference type="InterPro" id="IPR006162">
    <property type="entry name" value="Ppantetheine_attach_site"/>
</dbReference>
<dbReference type="InterPro" id="IPR036736">
    <property type="entry name" value="ACP-like_sf"/>
</dbReference>
<dbReference type="SUPFAM" id="SSF56801">
    <property type="entry name" value="Acetyl-CoA synthetase-like"/>
    <property type="match status" value="3"/>
</dbReference>
<dbReference type="PROSITE" id="PS00455">
    <property type="entry name" value="AMP_BINDING"/>
    <property type="match status" value="2"/>
</dbReference>
<dbReference type="Gene3D" id="1.10.10.1830">
    <property type="entry name" value="Non-ribosomal peptide synthase, adenylation domain"/>
    <property type="match status" value="1"/>
</dbReference>
<evidence type="ECO:0000259" key="6">
    <source>
        <dbReference type="PROSITE" id="PS50075"/>
    </source>
</evidence>
<dbReference type="Gene3D" id="3.30.559.30">
    <property type="entry name" value="Nonribosomal peptide synthetase, condensation domain"/>
    <property type="match status" value="2"/>
</dbReference>
<dbReference type="FunFam" id="3.40.50.980:FF:000001">
    <property type="entry name" value="Non-ribosomal peptide synthetase"/>
    <property type="match status" value="1"/>
</dbReference>
<dbReference type="SUPFAM" id="SSF47336">
    <property type="entry name" value="ACP-like"/>
    <property type="match status" value="2"/>
</dbReference>
<dbReference type="InterPro" id="IPR001242">
    <property type="entry name" value="Condensation_dom"/>
</dbReference>
<dbReference type="PANTHER" id="PTHR45527:SF10">
    <property type="entry name" value="PYOCHELIN SYNTHASE PCHF"/>
    <property type="match status" value="1"/>
</dbReference>
<dbReference type="Gene3D" id="3.30.559.10">
    <property type="entry name" value="Chloramphenicol acetyltransferase-like domain"/>
    <property type="match status" value="2"/>
</dbReference>
<dbReference type="InterPro" id="IPR044894">
    <property type="entry name" value="TubC_N_sf"/>
</dbReference>
<evidence type="ECO:0000256" key="5">
    <source>
        <dbReference type="ARBA" id="ARBA00022598"/>
    </source>
</evidence>
<keyword evidence="5" id="KW-0436">Ligase</keyword>
<evidence type="ECO:0000313" key="7">
    <source>
        <dbReference type="EMBL" id="OLT59193.1"/>
    </source>
</evidence>
<dbReference type="Gene3D" id="3.40.50.12780">
    <property type="entry name" value="N-terminal domain of ligase-like"/>
    <property type="match status" value="2"/>
</dbReference>
<dbReference type="InterPro" id="IPR036291">
    <property type="entry name" value="NAD(P)-bd_dom_sf"/>
</dbReference>
<dbReference type="Proteomes" id="UP000186657">
    <property type="component" value="Unassembled WGS sequence"/>
</dbReference>
<comment type="pathway">
    <text evidence="2">Siderophore biosynthesis.</text>
</comment>
<dbReference type="Pfam" id="PF00550">
    <property type="entry name" value="PP-binding"/>
    <property type="match status" value="2"/>
</dbReference>
<dbReference type="InterPro" id="IPR057326">
    <property type="entry name" value="KR_dom"/>
</dbReference>
<evidence type="ECO:0000256" key="2">
    <source>
        <dbReference type="ARBA" id="ARBA00004924"/>
    </source>
</evidence>
<dbReference type="Pfam" id="PF00668">
    <property type="entry name" value="Condensation"/>
    <property type="match status" value="2"/>
</dbReference>
<keyword evidence="8" id="KW-1185">Reference proteome</keyword>
<dbReference type="InterPro" id="IPR020845">
    <property type="entry name" value="AMP-binding_CS"/>
</dbReference>
<keyword evidence="3" id="KW-0596">Phosphopantetheine</keyword>
<dbReference type="InterPro" id="IPR000415">
    <property type="entry name" value="Nitroreductase-like"/>
</dbReference>
<feature type="domain" description="Carrier" evidence="6">
    <location>
        <begin position="1941"/>
        <end position="2016"/>
    </location>
</feature>
<evidence type="ECO:0000256" key="4">
    <source>
        <dbReference type="ARBA" id="ARBA00022553"/>
    </source>
</evidence>
<dbReference type="RefSeq" id="WP_075898316.1">
    <property type="nucleotide sequence ID" value="NZ_MKZS01000001.1"/>
</dbReference>
<dbReference type="Pfam" id="PF13193">
    <property type="entry name" value="AMP-binding_C"/>
    <property type="match status" value="1"/>
</dbReference>
<dbReference type="Pfam" id="PF21394">
    <property type="entry name" value="Beta-ketacyl_N"/>
    <property type="match status" value="1"/>
</dbReference>
<dbReference type="SUPFAM" id="SSF52777">
    <property type="entry name" value="CoA-dependent acyltransferases"/>
    <property type="match status" value="4"/>
</dbReference>
<dbReference type="FunFam" id="1.10.1200.10:FF:000005">
    <property type="entry name" value="Nonribosomal peptide synthetase 1"/>
    <property type="match status" value="2"/>
</dbReference>
<dbReference type="GO" id="GO:0043041">
    <property type="term" value="P:amino acid activation for nonribosomal peptide biosynthetic process"/>
    <property type="evidence" value="ECO:0007669"/>
    <property type="project" value="TreeGrafter"/>
</dbReference>
<dbReference type="Gene3D" id="2.30.38.10">
    <property type="entry name" value="Luciferase, Domain 3"/>
    <property type="match status" value="1"/>
</dbReference>
<dbReference type="SUPFAM" id="SSF51735">
    <property type="entry name" value="NAD(P)-binding Rossmann-fold domains"/>
    <property type="match status" value="2"/>
</dbReference>
<accession>A0A1U7MZQ8</accession>
<dbReference type="SMART" id="SM00823">
    <property type="entry name" value="PKS_PP"/>
    <property type="match status" value="2"/>
</dbReference>
<name>A0A1U7MZQ8_9CYAN</name>
<dbReference type="GO" id="GO:0008610">
    <property type="term" value="P:lipid biosynthetic process"/>
    <property type="evidence" value="ECO:0007669"/>
    <property type="project" value="UniProtKB-ARBA"/>
</dbReference>
<dbReference type="InterPro" id="IPR029479">
    <property type="entry name" value="Nitroreductase"/>
</dbReference>
<dbReference type="FunFam" id="3.30.559.10:FF:000023">
    <property type="entry name" value="Non-ribosomal peptide synthetase"/>
    <property type="match status" value="1"/>
</dbReference>
<dbReference type="CDD" id="cd05906">
    <property type="entry name" value="A_NRPS_TubE_like"/>
    <property type="match status" value="1"/>
</dbReference>
<dbReference type="SUPFAM" id="SSF55469">
    <property type="entry name" value="FMN-dependent nitroreductase-like"/>
    <property type="match status" value="1"/>
</dbReference>
<sequence length="3356" mass="379436">MNLVEFLQELSIKGWQIWSEGSQLRYDAPKEESTASVLALLKQHKTEILQLLHDNRDLLDVHPLSYGQQAMWFLWKLAPGSCVYNVSVPVRICSQVDVTAWRKAFQALCQRHLMLSSTFTKLGQVPIQQVHRHQDVDFLQVDASAWSKEELNQRVVEAHKHPFNLEKESAMRVRWFVRSFQEHILLLTIHHIACDGWSLDIIFQELPKLYQAQQTNLPASLPPLKYSYQDYVRAQRKILDSPRGEILWQYWKQKLAGELPTLNLPTDKPRPPIQTYEGAAYHFSLSEKLSQQLIELAQKENVTLYTLLLAVFGIFLYRYTGQEDILVGSPTSGRNRAEEAPIVGFFANSVVMRMSASENLSFKEFITKVQHTVLEAVNYQDYPFALLVERLLPKRDPSRSPIFQVFFLLQQMSEWRKLLSGEMKTSSDWQGLKLEAFDRPTKECQFDFILEMIQVGSSLGGLIKYSTDLFEEQTIARMVEHFQTLLQAIVTKPTANIDRLPLLTATERQQCLAVGNNLGRKQGQNKFIYQLFEDVFGYPGEVSGKQTQLVDYTEIVPVNLPTDFSVYVLDSYGEPVPPGVTGEVYVGGGNLTESDINRNQQAPVSFVEHPELGSLLKTGERGCLRANGGLELQGFGQRWAWIKGHQVELQAIEKALLAITGVEDCYVIMRQRQLVAYVVTSKSFLSESLHNQLKTELPSYMLPSAYVTVSNLPLTGKGLIDESALAQLEVIDSELVSRWEQQLRTLPEIEQVAVVVQPQVKTLPRLHISDLVPSPPKGMGKDFPQVETDNLIDKVNKNLPQEVNQPAISQGEPLTEPEAQTLGEILQRAALENSTKGVVYIQPDGTEFVQSYKNLLEDAQRLLGGLRKLGLKPQDKVIFQLADNHNFISAFWGCILGGFIPVPISATGNLNKLQNSWHMLGKPLVLSEQKLAPKLHQWAEELKLENFQIEPIEPLKDSEADRNWHKSNSEDLVLLLLTSGSTGMPKAVMHNHRSLLSRSASTVQFNGFSKEDISLNWFSLDHVGGIVMFHLRDVYLGCQQIQAPTELVLQEPTRWLDWISHYRATITWAPNFAYGLIVQELENRQKTGSQQENHRGWDLSSMHFILNAGEAIVAKTVRRFLEVLGQYQLQDRAMHPAWGMSETSSAVTFSSKFLLSSTTDEQKFVEVGSPVPGFAIRIVDNQNQIVKETMAGRVQVKGPSVTSGYYQNTEANQDAFTEDGWFNTGDIGFLQQGCLTITGRQKDIIIINGLNYYSHEIEAAIEEIEGVEVSYTAACAVRDGDSDTDKLAIFFNPAKSARDREADLLKEIRLLVVDRFGINPDYLIPVERDVIPKTAIGKIQRSQLKQRFETGEFNTILKRVDLLLLNVKTIPSWFYRKVWQAKVPVFNLSSQTTTTLIFSDTLGLGTVLSEELEKHHQPCIQVSVGENFTKISDNHYSLVPDRAEHYQMLLEQLAQENKTIGQIVCLWEYDQYRGEISHLEALEQSQKQGFFRLLFLVKALEKSRSEEQSVQLLWVSSYSQSIVPSDKIAYEKGTVLGLLKTIAQEMTWLNCRHIDLPVLEVELNKAYIRQELDNFAKETEVAYRDGKRLVCGIESVNLAEEPKQELPFITGGIYLISGGLGGIGTEIASFLLKNYQARLLIVGRTSLPDQNTWQTHLDSGNELARKIQAYQQLQQLPGAVIYEDVDICDYAQLQQILTTTLSKWGGQLDGIIHLAGIFTEQLLVSQTLESITAVLRPKFLGTWALHKLLLEDNPQGLFLHFSSINGFFGGTTVGAYAAASSFMEGFCDYQQTYTSVQSYCLSWSMWDEIGMSLGYQMKDLTHAKGYFSINKAQGMCSLLAALSRGQRHLFVGLDGSKPNIERLTITSEPQNRQQLTAYFTSKVEQLPVSHLEGLEVRDRFGRLSRCVWAQLAEMPLNETGEIVREKLIGLSTGIGLFEQTKPRNQVEHQLVEIFQQVLEVPVTSIHDNFFALGGNSLLAVQVVSRIQQTFNQEVSLHILFQSPTVGELGQTIIKENLLPGQKSDTSLPTLVPDPEQRYEPFPLTDIQQAYWLGRNQAFDLGNVASHIYIEIDSENLDIERLNQAWQKLVDHYDMLRAVVLPDGQQQVKQQVPPYQIQVFDLQNQPESAVSDHLKAIREQMSHEILPSEQWPLFKLQATHFNEKHYRLHLSFDALIADSWSLMLLGQYWLQLYRDPESSLPSLELSFRDYVLAKIGLDVTPQYQRSQDYWFDRLSTLPPAPELPFAKQIVALEQPQFTRRSGRLNVVDWQRLKDKASQANITNSTVLLAAFADILTCWSKSSKFTINLTLFNRLPLHPQVNEVIGDFTSLTLLEVDNSKPTPFIKRAQLLQEQLWQDLDHRYVSGVEVQRELRRLYGSYQAMGVVFTSVLGAGIESEEQLWVNQLGKMVYSISQTPQVWLDHQVLEEQGELIFQWDIVEELFCEGVIDNMFQSYTDYLQHLATSESAWIDLYPQLLPKAQLQQLAQLNQINLPVPQQTLHGLFLQQVEQNYLELAVITPERCLTYGDLHQRARNIGHWLQQLGASRNSLVAVVMFKGWEQVVAVLAILMAGAAYVPIDPELPQERREFLLTQGEVKVVLTQEPLLEQLAIPKGIECLSVDTFESRKNDSISFVPVHNPEDLAYVIYTSGSTGLPKGVIIKHQAVVNTILDINQRFNVTANDRILAVSALNFDLSVYDIFGILAVGGTVVIPSAIEAKDPARWYELIVKHQVTLWNSVPALMQMLVEYLSGQLNQSHGTLRLALLSGDWIPLTLPEQIKDLWSDIQIVSLGGATEASIWSIYYPIEQISPVTKSIPYGKSLANQTVSVLNDLMQPTPIWVCGDLYIGGVGLASGYLLDDKKTNASFITHPVTHERLYKTGDLGRYLPDGNIEFLGRSDFQVKINGYRVELGEVEAALSEHSTVKEAIVVVLGESEHKRLVAYIVPSQSSVDKAKLPEGYQPSQTTGVIQDPVEKIEFKLKQPGLRSPSPTKETISLPLSEFDEAQKEAYLKRQSYRQFLMQPLPLEEFSQFLSCLLQMKLDDFPLPKYLYPSAGNLYPVQTYLLIKPERVSGLSGGIYYYCPREHNLVFLNPWSDVDSRIYGGNQPIFEESAFSLFLISKLSAITPMYGELAENFCFLEAGHMGQLLMNTAPNYQIGLCPIGGLEFDKLRDLFELESNQRLIYSFLGGKIDPVQTKQLFGKSSKDDRSIPQQLNEHLQGKLPQYMLPNDYVLMDVFPLTANGKVNRKALPAPEVSIQERIFLPPSTPIEEKLANLWATILELELNQVSVNDNFFDIGGNSLLATQLISRIRQFCQVDLPLSDFFAEPTIAGLVEHIEVLSWVGQDIQDSETNIEEIEL</sequence>
<dbReference type="CDD" id="cd08953">
    <property type="entry name" value="KR_2_SDR_x"/>
    <property type="match status" value="1"/>
</dbReference>
<reference evidence="7 8" key="1">
    <citation type="submission" date="2016-10" db="EMBL/GenBank/DDBJ databases">
        <title>Comparative genomics uncovers the prolific and rare metabolic potential of the cyanobacterial genus Moorea.</title>
        <authorList>
            <person name="Leao T."/>
            <person name="Castelao G."/>
            <person name="Korobeynikov A."/>
            <person name="Monroe E.A."/>
            <person name="Podell S."/>
            <person name="Glukhov E."/>
            <person name="Allen E."/>
            <person name="Gerwick W.H."/>
            <person name="Gerwick L."/>
        </authorList>
    </citation>
    <scope>NUCLEOTIDE SEQUENCE [LARGE SCALE GENOMIC DNA]</scope>
    <source>
        <strain evidence="7 8">PNG5-198</strain>
    </source>
</reference>
<dbReference type="Gene3D" id="3.40.50.720">
    <property type="entry name" value="NAD(P)-binding Rossmann-like Domain"/>
    <property type="match status" value="1"/>
</dbReference>
<dbReference type="InterPro" id="IPR023213">
    <property type="entry name" value="CAT-like_dom_sf"/>
</dbReference>
<dbReference type="NCBIfam" id="TIGR03605">
    <property type="entry name" value="antibiot_sagB"/>
    <property type="match status" value="1"/>
</dbReference>
<dbReference type="InterPro" id="IPR009081">
    <property type="entry name" value="PP-bd_ACP"/>
</dbReference>
<dbReference type="InterPro" id="IPR041464">
    <property type="entry name" value="TubC_N"/>
</dbReference>
<gene>
    <name evidence="7" type="ORF">BJP37_09205</name>
</gene>
<dbReference type="SMART" id="SM00822">
    <property type="entry name" value="PKS_KR"/>
    <property type="match status" value="1"/>
</dbReference>
<dbReference type="InterPro" id="IPR049490">
    <property type="entry name" value="C883_1060-like_KR_N"/>
</dbReference>
<dbReference type="Gene3D" id="3.40.109.10">
    <property type="entry name" value="NADH Oxidase"/>
    <property type="match status" value="1"/>
</dbReference>
<feature type="domain" description="Carrier" evidence="6">
    <location>
        <begin position="3261"/>
        <end position="3338"/>
    </location>
</feature>
<dbReference type="CDD" id="cd19535">
    <property type="entry name" value="Cyc_NRPS"/>
    <property type="match status" value="1"/>
</dbReference>
<dbReference type="InterPro" id="IPR042099">
    <property type="entry name" value="ANL_N_sf"/>
</dbReference>
<dbReference type="PROSITE" id="PS00012">
    <property type="entry name" value="PHOSPHOPANTETHEINE"/>
    <property type="match status" value="2"/>
</dbReference>
<organism evidence="7 8">
    <name type="scientific">Moorena bouillonii PNG</name>
    <dbReference type="NCBI Taxonomy" id="568701"/>
    <lineage>
        <taxon>Bacteria</taxon>
        <taxon>Bacillati</taxon>
        <taxon>Cyanobacteriota</taxon>
        <taxon>Cyanophyceae</taxon>
        <taxon>Coleofasciculales</taxon>
        <taxon>Coleofasciculaceae</taxon>
        <taxon>Moorena</taxon>
    </lineage>
</organism>
<dbReference type="InterPro" id="IPR045851">
    <property type="entry name" value="AMP-bd_C_sf"/>
</dbReference>
<dbReference type="Pfam" id="PF00501">
    <property type="entry name" value="AMP-binding"/>
    <property type="match status" value="2"/>
</dbReference>
<dbReference type="EMBL" id="MKZS01000001">
    <property type="protein sequence ID" value="OLT59193.1"/>
    <property type="molecule type" value="Genomic_DNA"/>
</dbReference>
<dbReference type="GO" id="GO:0044550">
    <property type="term" value="P:secondary metabolite biosynthetic process"/>
    <property type="evidence" value="ECO:0007669"/>
    <property type="project" value="TreeGrafter"/>
</dbReference>
<evidence type="ECO:0000256" key="1">
    <source>
        <dbReference type="ARBA" id="ARBA00001957"/>
    </source>
</evidence>
<dbReference type="GO" id="GO:0031177">
    <property type="term" value="F:phosphopantetheine binding"/>
    <property type="evidence" value="ECO:0007669"/>
    <property type="project" value="InterPro"/>
</dbReference>